<dbReference type="PANTHER" id="PTHR30473:SF1">
    <property type="entry name" value="PHOH-LIKE PROTEIN"/>
    <property type="match status" value="1"/>
</dbReference>
<dbReference type="FunFam" id="3.40.50.300:FF:000013">
    <property type="entry name" value="PhoH family ATPase"/>
    <property type="match status" value="1"/>
</dbReference>
<organism evidence="9 10">
    <name type="scientific">Allorhizobium taibaishanense</name>
    <dbReference type="NCBI Taxonomy" id="887144"/>
    <lineage>
        <taxon>Bacteria</taxon>
        <taxon>Pseudomonadati</taxon>
        <taxon>Pseudomonadota</taxon>
        <taxon>Alphaproteobacteria</taxon>
        <taxon>Hyphomicrobiales</taxon>
        <taxon>Rhizobiaceae</taxon>
        <taxon>Rhizobium/Agrobacterium group</taxon>
        <taxon>Allorhizobium</taxon>
    </lineage>
</organism>
<dbReference type="Gene3D" id="3.40.50.300">
    <property type="entry name" value="P-loop containing nucleotide triphosphate hydrolases"/>
    <property type="match status" value="1"/>
</dbReference>
<dbReference type="AlphaFoldDB" id="A0A1Q9A8W7"/>
<dbReference type="InterPro" id="IPR003714">
    <property type="entry name" value="PhoH"/>
</dbReference>
<evidence type="ECO:0000256" key="1">
    <source>
        <dbReference type="ARBA" id="ARBA00004496"/>
    </source>
</evidence>
<keyword evidence="3" id="KW-0963">Cytoplasm</keyword>
<comment type="caution">
    <text evidence="9">The sequence shown here is derived from an EMBL/GenBank/DDBJ whole genome shotgun (WGS) entry which is preliminary data.</text>
</comment>
<protein>
    <recommendedName>
        <fullName evidence="6">PhoH-like protein</fullName>
    </recommendedName>
</protein>
<gene>
    <name evidence="9" type="ORF">BJF91_07045</name>
    <name evidence="8" type="ORF">GGQ71_003766</name>
</gene>
<dbReference type="InterPro" id="IPR027417">
    <property type="entry name" value="P-loop_NTPase"/>
</dbReference>
<evidence type="ECO:0000256" key="6">
    <source>
        <dbReference type="ARBA" id="ARBA00039970"/>
    </source>
</evidence>
<keyword evidence="5" id="KW-0067">ATP-binding</keyword>
<dbReference type="GO" id="GO:0005524">
    <property type="term" value="F:ATP binding"/>
    <property type="evidence" value="ECO:0007669"/>
    <property type="project" value="UniProtKB-KW"/>
</dbReference>
<evidence type="ECO:0000256" key="4">
    <source>
        <dbReference type="ARBA" id="ARBA00022741"/>
    </source>
</evidence>
<accession>A0A1Q9A8W7</accession>
<name>A0A1Q9A8W7_9HYPH</name>
<evidence type="ECO:0000256" key="2">
    <source>
        <dbReference type="ARBA" id="ARBA00010393"/>
    </source>
</evidence>
<evidence type="ECO:0000259" key="7">
    <source>
        <dbReference type="Pfam" id="PF02562"/>
    </source>
</evidence>
<dbReference type="EMBL" id="MKIN01000020">
    <property type="protein sequence ID" value="OLP50981.1"/>
    <property type="molecule type" value="Genomic_DNA"/>
</dbReference>
<dbReference type="SUPFAM" id="SSF52540">
    <property type="entry name" value="P-loop containing nucleoside triphosphate hydrolases"/>
    <property type="match status" value="1"/>
</dbReference>
<dbReference type="GO" id="GO:0005829">
    <property type="term" value="C:cytosol"/>
    <property type="evidence" value="ECO:0007669"/>
    <property type="project" value="TreeGrafter"/>
</dbReference>
<reference evidence="9 10" key="1">
    <citation type="submission" date="2016-09" db="EMBL/GenBank/DDBJ databases">
        <title>Rhizobium oryziradicis sp. nov., isolated from the root of rice.</title>
        <authorList>
            <person name="Zhao J."/>
            <person name="Zhang X."/>
        </authorList>
    </citation>
    <scope>NUCLEOTIDE SEQUENCE [LARGE SCALE GENOMIC DNA]</scope>
    <source>
        <strain evidence="9 10">14971</strain>
    </source>
</reference>
<dbReference type="InterPro" id="IPR051451">
    <property type="entry name" value="PhoH2-like"/>
</dbReference>
<evidence type="ECO:0000256" key="5">
    <source>
        <dbReference type="ARBA" id="ARBA00022840"/>
    </source>
</evidence>
<evidence type="ECO:0000313" key="8">
    <source>
        <dbReference type="EMBL" id="MBB4009478.1"/>
    </source>
</evidence>
<dbReference type="Proteomes" id="UP000185598">
    <property type="component" value="Unassembled WGS sequence"/>
</dbReference>
<comment type="subcellular location">
    <subcellularLocation>
        <location evidence="1">Cytoplasm</location>
    </subcellularLocation>
</comment>
<sequence length="364" mass="39662">MNAPEVVTSSSRSAKTVATDANHFILTFENNRHASELFGQFEQNLKLLEQRLQIKASARGNSVSISGDIMATNQARRALDFLYARLQSGGSVDASDVEGAIRMAVAADDQLTLPTMERKAKLSMAQISTRKKTIVARTPTQDAYMRALERAELVFGTGPAGTGKTYLAVAQAAQLLERGAVDKIILSRPAVEAGERLGFLPGDMKEKVDPYLRPLYDALYDMMPGDKVERAITAGVIEIAPLAFMRGRTLANAAIILDEAQNTTQMQMKMFLTRLGENSRMIITGDPSQVDLPRGVKSGLVEALEILNDVEGVSFVRFKDVDVVRHPLVGRIVRAYDAQYTQPAPYQAPAMQASPQAGESETAE</sequence>
<dbReference type="Pfam" id="PF02562">
    <property type="entry name" value="PhoH"/>
    <property type="match status" value="1"/>
</dbReference>
<dbReference type="STRING" id="887144.BJF91_07045"/>
<evidence type="ECO:0000313" key="10">
    <source>
        <dbReference type="Proteomes" id="UP000185598"/>
    </source>
</evidence>
<feature type="domain" description="PhoH-like protein" evidence="7">
    <location>
        <begin position="134"/>
        <end position="337"/>
    </location>
</feature>
<dbReference type="EMBL" id="JACIED010000005">
    <property type="protein sequence ID" value="MBB4009478.1"/>
    <property type="molecule type" value="Genomic_DNA"/>
</dbReference>
<evidence type="ECO:0000313" key="11">
    <source>
        <dbReference type="Proteomes" id="UP000544107"/>
    </source>
</evidence>
<dbReference type="PANTHER" id="PTHR30473">
    <property type="entry name" value="PROTEIN PHOH"/>
    <property type="match status" value="1"/>
</dbReference>
<keyword evidence="10" id="KW-1185">Reference proteome</keyword>
<dbReference type="RefSeq" id="WP_075613683.1">
    <property type="nucleotide sequence ID" value="NZ_JACIED010000005.1"/>
</dbReference>
<keyword evidence="4" id="KW-0547">Nucleotide-binding</keyword>
<evidence type="ECO:0000313" key="9">
    <source>
        <dbReference type="EMBL" id="OLP50981.1"/>
    </source>
</evidence>
<proteinExistence type="inferred from homology"/>
<evidence type="ECO:0000256" key="3">
    <source>
        <dbReference type="ARBA" id="ARBA00022490"/>
    </source>
</evidence>
<comment type="similarity">
    <text evidence="2">Belongs to the PhoH family.</text>
</comment>
<dbReference type="Proteomes" id="UP000544107">
    <property type="component" value="Unassembled WGS sequence"/>
</dbReference>
<reference evidence="8 11" key="2">
    <citation type="submission" date="2020-08" db="EMBL/GenBank/DDBJ databases">
        <title>Genomic Encyclopedia of Type Strains, Phase IV (KMG-IV): sequencing the most valuable type-strain genomes for metagenomic binning, comparative biology and taxonomic classification.</title>
        <authorList>
            <person name="Goeker M."/>
        </authorList>
    </citation>
    <scope>NUCLEOTIDE SEQUENCE [LARGE SCALE GENOMIC DNA]</scope>
    <source>
        <strain evidence="8 11">DSM 100021</strain>
    </source>
</reference>